<evidence type="ECO:0000256" key="2">
    <source>
        <dbReference type="SAM" id="SignalP"/>
    </source>
</evidence>
<feature type="chain" id="PRO_5038545014" description="Lipoprotein" evidence="2">
    <location>
        <begin position="20"/>
        <end position="210"/>
    </location>
</feature>
<evidence type="ECO:0000313" key="4">
    <source>
        <dbReference type="Proteomes" id="UP000242752"/>
    </source>
</evidence>
<name>A0A2K3YU45_9STAP</name>
<evidence type="ECO:0000313" key="3">
    <source>
        <dbReference type="EMBL" id="PNZ29095.1"/>
    </source>
</evidence>
<accession>A0A2K3YU45</accession>
<dbReference type="PROSITE" id="PS51257">
    <property type="entry name" value="PROKAR_LIPOPROTEIN"/>
    <property type="match status" value="1"/>
</dbReference>
<dbReference type="OrthoDB" id="2414075at2"/>
<dbReference type="Proteomes" id="UP000242752">
    <property type="component" value="Unassembled WGS sequence"/>
</dbReference>
<feature type="region of interest" description="Disordered" evidence="1">
    <location>
        <begin position="17"/>
        <end position="93"/>
    </location>
</feature>
<reference evidence="3 4" key="1">
    <citation type="submission" date="2017-08" db="EMBL/GenBank/DDBJ databases">
        <title>Draft genome sequences of 64 type strains of genus Staph aureus.</title>
        <authorList>
            <person name="Cole K."/>
            <person name="Golubchik T."/>
            <person name="Russell J."/>
            <person name="Foster D."/>
            <person name="Llewelyn M."/>
            <person name="Wilson D."/>
            <person name="Crook D."/>
            <person name="Paul J."/>
        </authorList>
    </citation>
    <scope>NUCLEOTIDE SEQUENCE [LARGE SCALE GENOMIC DNA]</scope>
    <source>
        <strain evidence="3 4">DSM 21968</strain>
    </source>
</reference>
<protein>
    <recommendedName>
        <fullName evidence="5">Lipoprotein</fullName>
    </recommendedName>
</protein>
<evidence type="ECO:0008006" key="5">
    <source>
        <dbReference type="Google" id="ProtNLM"/>
    </source>
</evidence>
<evidence type="ECO:0000256" key="1">
    <source>
        <dbReference type="SAM" id="MobiDB-lite"/>
    </source>
</evidence>
<keyword evidence="4" id="KW-1185">Reference proteome</keyword>
<feature type="compositionally biased region" description="Low complexity" evidence="1">
    <location>
        <begin position="83"/>
        <end position="93"/>
    </location>
</feature>
<feature type="signal peptide" evidence="2">
    <location>
        <begin position="1"/>
        <end position="19"/>
    </location>
</feature>
<organism evidence="3 4">
    <name type="scientific">Staphylococcus rostri</name>
    <dbReference type="NCBI Taxonomy" id="522262"/>
    <lineage>
        <taxon>Bacteria</taxon>
        <taxon>Bacillati</taxon>
        <taxon>Bacillota</taxon>
        <taxon>Bacilli</taxon>
        <taxon>Bacillales</taxon>
        <taxon>Staphylococcaceae</taxon>
        <taxon>Staphylococcus</taxon>
    </lineage>
</organism>
<sequence length="210" mass="22978">MKKLLTGLFALSLVLAACSNDDGSKDTDKNKSSEPKTEQTKQKTSSDKDKTTNKDTKAQNADKDNTNNSVDNAKQPDTTQPDNQAQATNDTTTQNNAQMNQQATATANSNAPYQGQNVVPVAQNLVRQPISEQQAQQVLPDFQSALQSANAEANQFNGYQNPYNDYAIEGEDGYHMYVFSFLNQADPGSYTIVTVDKTGQPKIVDPAYRQ</sequence>
<gene>
    <name evidence="3" type="ORF">CD122_02900</name>
</gene>
<keyword evidence="2" id="KW-0732">Signal</keyword>
<feature type="compositionally biased region" description="Polar residues" evidence="1">
    <location>
        <begin position="66"/>
        <end position="82"/>
    </location>
</feature>
<proteinExistence type="predicted"/>
<dbReference type="RefSeq" id="WP_103357501.1">
    <property type="nucleotide sequence ID" value="NZ_PPRF01000017.1"/>
</dbReference>
<dbReference type="EMBL" id="PPRF01000017">
    <property type="protein sequence ID" value="PNZ29095.1"/>
    <property type="molecule type" value="Genomic_DNA"/>
</dbReference>
<comment type="caution">
    <text evidence="3">The sequence shown here is derived from an EMBL/GenBank/DDBJ whole genome shotgun (WGS) entry which is preliminary data.</text>
</comment>
<feature type="compositionally biased region" description="Basic and acidic residues" evidence="1">
    <location>
        <begin position="22"/>
        <end position="65"/>
    </location>
</feature>
<dbReference type="AlphaFoldDB" id="A0A2K3YU45"/>